<evidence type="ECO:0000313" key="3">
    <source>
        <dbReference type="EMBL" id="JAD02483.1"/>
    </source>
</evidence>
<sequence>MKNFMLLLLLNCVFLATTNGDVQNSEQENRLKLVSQRIRSLRDSLGIKLPVDSNKPKPVAPVGDEDDEDPWDFGAFFGEFSKKVGAVVKNAVGDLMECVDNVFKCLRPGDDKKDKKKKNTAEAGAAAANSKPKPAEAVKPVEAIPDGSKGSAVVSKPALEKLTEALAKPAELVGGAVNVVKEDIAPEKPAPIIVDEKVDTLKVDKVKPIEAIVDNAVKPKP</sequence>
<dbReference type="EMBL" id="GBXI01011809">
    <property type="protein sequence ID" value="JAD02483.1"/>
    <property type="molecule type" value="Transcribed_RNA"/>
</dbReference>
<dbReference type="GO" id="GO:0008168">
    <property type="term" value="F:methyltransferase activity"/>
    <property type="evidence" value="ECO:0007669"/>
    <property type="project" value="UniProtKB-KW"/>
</dbReference>
<dbReference type="AlphaFoldDB" id="A0A0A1WVN8"/>
<feature type="signal peptide" evidence="2">
    <location>
        <begin position="1"/>
        <end position="20"/>
    </location>
</feature>
<reference evidence="3" key="2">
    <citation type="journal article" date="2015" name="Gigascience">
        <title>Reconstructing a comprehensive transcriptome assembly of a white-pupal translocated strain of the pest fruit fly Bactrocera cucurbitae.</title>
        <authorList>
            <person name="Sim S.B."/>
            <person name="Calla B."/>
            <person name="Hall B."/>
            <person name="DeRego T."/>
            <person name="Geib S.M."/>
        </authorList>
    </citation>
    <scope>NUCLEOTIDE SEQUENCE</scope>
</reference>
<name>A0A0A1WVN8_ZEUCU</name>
<feature type="compositionally biased region" description="Low complexity" evidence="1">
    <location>
        <begin position="121"/>
        <end position="137"/>
    </location>
</feature>
<keyword evidence="3" id="KW-0489">Methyltransferase</keyword>
<keyword evidence="2" id="KW-0732">Signal</keyword>
<dbReference type="GO" id="GO:0032259">
    <property type="term" value="P:methylation"/>
    <property type="evidence" value="ECO:0007669"/>
    <property type="project" value="UniProtKB-KW"/>
</dbReference>
<feature type="region of interest" description="Disordered" evidence="1">
    <location>
        <begin position="109"/>
        <end position="137"/>
    </location>
</feature>
<accession>A0A0A1WVN8</accession>
<evidence type="ECO:0000256" key="1">
    <source>
        <dbReference type="SAM" id="MobiDB-lite"/>
    </source>
</evidence>
<feature type="chain" id="PRO_5001994230" evidence="2">
    <location>
        <begin position="21"/>
        <end position="221"/>
    </location>
</feature>
<protein>
    <submittedName>
        <fullName evidence="3">tRNA (Guanine-N(1)-)-methyltransferase</fullName>
    </submittedName>
</protein>
<gene>
    <name evidence="3" type="primary">trmD_0</name>
    <name evidence="3" type="ORF">g.56454</name>
</gene>
<keyword evidence="3" id="KW-0808">Transferase</keyword>
<proteinExistence type="predicted"/>
<organism evidence="3">
    <name type="scientific">Zeugodacus cucurbitae</name>
    <name type="common">Melon fruit fly</name>
    <name type="synonym">Bactrocera cucurbitae</name>
    <dbReference type="NCBI Taxonomy" id="28588"/>
    <lineage>
        <taxon>Eukaryota</taxon>
        <taxon>Metazoa</taxon>
        <taxon>Ecdysozoa</taxon>
        <taxon>Arthropoda</taxon>
        <taxon>Hexapoda</taxon>
        <taxon>Insecta</taxon>
        <taxon>Pterygota</taxon>
        <taxon>Neoptera</taxon>
        <taxon>Endopterygota</taxon>
        <taxon>Diptera</taxon>
        <taxon>Brachycera</taxon>
        <taxon>Muscomorpha</taxon>
        <taxon>Tephritoidea</taxon>
        <taxon>Tephritidae</taxon>
        <taxon>Zeugodacus</taxon>
        <taxon>Zeugodacus</taxon>
    </lineage>
</organism>
<reference evidence="3" key="1">
    <citation type="submission" date="2014-11" db="EMBL/GenBank/DDBJ databases">
        <authorList>
            <person name="Geib S."/>
        </authorList>
    </citation>
    <scope>NUCLEOTIDE SEQUENCE</scope>
</reference>
<evidence type="ECO:0000256" key="2">
    <source>
        <dbReference type="SAM" id="SignalP"/>
    </source>
</evidence>